<keyword evidence="6" id="KW-1185">Reference proteome</keyword>
<comment type="caution">
    <text evidence="5">The sequence shown here is derived from an EMBL/GenBank/DDBJ whole genome shotgun (WGS) entry which is preliminary data.</text>
</comment>
<dbReference type="AlphaFoldDB" id="A0A7J8E668"/>
<dbReference type="InterPro" id="IPR040119">
    <property type="entry name" value="C10orf67-like"/>
</dbReference>
<proteinExistence type="predicted"/>
<gene>
    <name evidence="5" type="ORF">HJG63_001644</name>
</gene>
<accession>A0A7J8E668</accession>
<dbReference type="EMBL" id="JACASE010000010">
    <property type="protein sequence ID" value="KAF6430821.1"/>
    <property type="molecule type" value="Genomic_DNA"/>
</dbReference>
<feature type="coiled-coil region" evidence="1">
    <location>
        <begin position="419"/>
        <end position="464"/>
    </location>
</feature>
<dbReference type="Proteomes" id="UP000593571">
    <property type="component" value="Unassembled WGS sequence"/>
</dbReference>
<evidence type="ECO:0000259" key="3">
    <source>
        <dbReference type="Pfam" id="PF15821"/>
    </source>
</evidence>
<feature type="coiled-coil region" evidence="1">
    <location>
        <begin position="165"/>
        <end position="249"/>
    </location>
</feature>
<evidence type="ECO:0008006" key="7">
    <source>
        <dbReference type="Google" id="ProtNLM"/>
    </source>
</evidence>
<dbReference type="Pfam" id="PF15852">
    <property type="entry name" value="DUF4724"/>
    <property type="match status" value="1"/>
</dbReference>
<name>A0A7J8E668_ROUAE</name>
<protein>
    <recommendedName>
        <fullName evidence="7">DUF4709 domain-containing protein</fullName>
    </recommendedName>
</protein>
<dbReference type="PANTHER" id="PTHR22382:SF7">
    <property type="entry name" value="RIKEN CDNA 4921504E06 GENE"/>
    <property type="match status" value="1"/>
</dbReference>
<evidence type="ECO:0000313" key="6">
    <source>
        <dbReference type="Proteomes" id="UP000593571"/>
    </source>
</evidence>
<evidence type="ECO:0000259" key="4">
    <source>
        <dbReference type="Pfam" id="PF15852"/>
    </source>
</evidence>
<dbReference type="OrthoDB" id="10027521at2759"/>
<dbReference type="InterPro" id="IPR031711">
    <property type="entry name" value="DUF4724"/>
</dbReference>
<dbReference type="Pfam" id="PF15821">
    <property type="entry name" value="DUF4709"/>
    <property type="match status" value="1"/>
</dbReference>
<reference evidence="5 6" key="1">
    <citation type="journal article" date="2020" name="Nature">
        <title>Six reference-quality genomes reveal evolution of bat adaptations.</title>
        <authorList>
            <person name="Jebb D."/>
            <person name="Huang Z."/>
            <person name="Pippel M."/>
            <person name="Hughes G.M."/>
            <person name="Lavrichenko K."/>
            <person name="Devanna P."/>
            <person name="Winkler S."/>
            <person name="Jermiin L.S."/>
            <person name="Skirmuntt E.C."/>
            <person name="Katzourakis A."/>
            <person name="Burkitt-Gray L."/>
            <person name="Ray D.A."/>
            <person name="Sullivan K.A.M."/>
            <person name="Roscito J.G."/>
            <person name="Kirilenko B.M."/>
            <person name="Davalos L.M."/>
            <person name="Corthals A.P."/>
            <person name="Power M.L."/>
            <person name="Jones G."/>
            <person name="Ransome R.D."/>
            <person name="Dechmann D.K.N."/>
            <person name="Locatelli A.G."/>
            <person name="Puechmaille S.J."/>
            <person name="Fedrigo O."/>
            <person name="Jarvis E.D."/>
            <person name="Hiller M."/>
            <person name="Vernes S.C."/>
            <person name="Myers E.W."/>
            <person name="Teeling E.C."/>
        </authorList>
    </citation>
    <scope>NUCLEOTIDE SEQUENCE [LARGE SCALE GENOMIC DNA]</scope>
    <source>
        <strain evidence="5">MRouAeg1</strain>
        <tissue evidence="5">Muscle</tissue>
    </source>
</reference>
<keyword evidence="1" id="KW-0175">Coiled coil</keyword>
<organism evidence="5 6">
    <name type="scientific">Rousettus aegyptiacus</name>
    <name type="common">Egyptian fruit bat</name>
    <name type="synonym">Pteropus aegyptiacus</name>
    <dbReference type="NCBI Taxonomy" id="9407"/>
    <lineage>
        <taxon>Eukaryota</taxon>
        <taxon>Metazoa</taxon>
        <taxon>Chordata</taxon>
        <taxon>Craniata</taxon>
        <taxon>Vertebrata</taxon>
        <taxon>Euteleostomi</taxon>
        <taxon>Mammalia</taxon>
        <taxon>Eutheria</taxon>
        <taxon>Laurasiatheria</taxon>
        <taxon>Chiroptera</taxon>
        <taxon>Yinpterochiroptera</taxon>
        <taxon>Pteropodoidea</taxon>
        <taxon>Pteropodidae</taxon>
        <taxon>Rousettinae</taxon>
        <taxon>Rousettus</taxon>
    </lineage>
</organism>
<feature type="compositionally biased region" description="Polar residues" evidence="2">
    <location>
        <begin position="530"/>
        <end position="539"/>
    </location>
</feature>
<feature type="domain" description="DUF4724" evidence="4">
    <location>
        <begin position="479"/>
        <end position="533"/>
    </location>
</feature>
<evidence type="ECO:0000256" key="1">
    <source>
        <dbReference type="SAM" id="Coils"/>
    </source>
</evidence>
<sequence>MERWDRTPESEECWNILESLDAAIEQFQISPRLNISDDLKVGFFSTDHATQTDSSEIVPLKELSSSTQKLVQVIKSLQVDFGFLKRLLQLKFEDRLKEESFNLFTVLNDRILTIERHYQQNEDIIRKCYNQQLADAIAVIKGMYKQFFEVEEEMASRYDSSAVKLNILFRKLKEKEAVIKELREELKRNEEFGVQRVDYLTGESSPTPWIVEKENVDYKMENERLLQVISGLEEEMQLNQKENSILEDEIISLKEMAERDHKTIQKLIEGRERLRYELEAEKVLVQEMVSKQKEDMEMRKKFDSGARPVKGKEAAFSPWVSQPKIPSRTGAISRMPSFSLTTTALVKIKRVKIPKKPLKDEQAVSILPSAPSPGSKPFSGEAVARRWAIDQGPSGPQIPLEKFTPAIPVVTDEGKVEISEKEIEEIRVLEKKVDVLKAKLENEIKKRERSRKEAEQINKNWERKFIILRNSFHVLKNEMFTRHTLYRQFAMIADTSFNYLKLKPLFVQSKVNSVTDSTSSGSDVQAASVDKQQVYGQDQ</sequence>
<feature type="domain" description="DUF4709" evidence="3">
    <location>
        <begin position="32"/>
        <end position="141"/>
    </location>
</feature>
<dbReference type="PANTHER" id="PTHR22382">
    <property type="entry name" value="RIKEN CDNA 4921504E06 GENE"/>
    <property type="match status" value="1"/>
</dbReference>
<feature type="region of interest" description="Disordered" evidence="2">
    <location>
        <begin position="517"/>
        <end position="539"/>
    </location>
</feature>
<evidence type="ECO:0000313" key="5">
    <source>
        <dbReference type="EMBL" id="KAF6430821.1"/>
    </source>
</evidence>
<dbReference type="InterPro" id="IPR031651">
    <property type="entry name" value="DUF4709"/>
</dbReference>
<evidence type="ECO:0000256" key="2">
    <source>
        <dbReference type="SAM" id="MobiDB-lite"/>
    </source>
</evidence>